<dbReference type="AlphaFoldDB" id="A0AAW1VHA2"/>
<evidence type="ECO:0000256" key="1">
    <source>
        <dbReference type="ARBA" id="ARBA00004141"/>
    </source>
</evidence>
<dbReference type="GO" id="GO:0005886">
    <property type="term" value="C:plasma membrane"/>
    <property type="evidence" value="ECO:0007669"/>
    <property type="project" value="TreeGrafter"/>
</dbReference>
<evidence type="ECO:0000256" key="4">
    <source>
        <dbReference type="ARBA" id="ARBA00022989"/>
    </source>
</evidence>
<reference evidence="11 12" key="1">
    <citation type="journal article" date="2023" name="G3 (Bethesda)">
        <title>A chromosome-length genome assembly and annotation of blackberry (Rubus argutus, cv. 'Hillquist').</title>
        <authorList>
            <person name="Bruna T."/>
            <person name="Aryal R."/>
            <person name="Dudchenko O."/>
            <person name="Sargent D.J."/>
            <person name="Mead D."/>
            <person name="Buti M."/>
            <person name="Cavallini A."/>
            <person name="Hytonen T."/>
            <person name="Andres J."/>
            <person name="Pham M."/>
            <person name="Weisz D."/>
            <person name="Mascagni F."/>
            <person name="Usai G."/>
            <person name="Natali L."/>
            <person name="Bassil N."/>
            <person name="Fernandez G.E."/>
            <person name="Lomsadze A."/>
            <person name="Armour M."/>
            <person name="Olukolu B."/>
            <person name="Poorten T."/>
            <person name="Britton C."/>
            <person name="Davik J."/>
            <person name="Ashrafi H."/>
            <person name="Aiden E.L."/>
            <person name="Borodovsky M."/>
            <person name="Worthington M."/>
        </authorList>
    </citation>
    <scope>NUCLEOTIDE SEQUENCE [LARGE SCALE GENOMIC DNA]</scope>
    <source>
        <strain evidence="11">PI 553951</strain>
    </source>
</reference>
<dbReference type="EMBL" id="JBEDUW010000263">
    <property type="protein sequence ID" value="KAK9902320.1"/>
    <property type="molecule type" value="Genomic_DNA"/>
</dbReference>
<evidence type="ECO:0000313" key="11">
    <source>
        <dbReference type="EMBL" id="KAK9902320.1"/>
    </source>
</evidence>
<dbReference type="Pfam" id="PF13962">
    <property type="entry name" value="PGG"/>
    <property type="match status" value="1"/>
</dbReference>
<feature type="region of interest" description="Disordered" evidence="8">
    <location>
        <begin position="478"/>
        <end position="497"/>
    </location>
</feature>
<gene>
    <name evidence="11" type="ORF">M0R45_001740</name>
</gene>
<dbReference type="SUPFAM" id="SSF103473">
    <property type="entry name" value="MFS general substrate transporter"/>
    <property type="match status" value="1"/>
</dbReference>
<dbReference type="InterPro" id="IPR026961">
    <property type="entry name" value="PGG_dom"/>
</dbReference>
<evidence type="ECO:0000256" key="8">
    <source>
        <dbReference type="SAM" id="MobiDB-lite"/>
    </source>
</evidence>
<feature type="repeat" description="ANK" evidence="7">
    <location>
        <begin position="115"/>
        <end position="137"/>
    </location>
</feature>
<dbReference type="PANTHER" id="PTHR24186">
    <property type="entry name" value="PROTEIN PHOSPHATASE 1 REGULATORY SUBUNIT"/>
    <property type="match status" value="1"/>
</dbReference>
<keyword evidence="5 7" id="KW-0040">ANK repeat</keyword>
<feature type="transmembrane region" description="Helical" evidence="9">
    <location>
        <begin position="368"/>
        <end position="387"/>
    </location>
</feature>
<keyword evidence="6 9" id="KW-0472">Membrane</keyword>
<dbReference type="SMART" id="SM00248">
    <property type="entry name" value="ANK"/>
    <property type="match status" value="5"/>
</dbReference>
<proteinExistence type="predicted"/>
<comment type="caution">
    <text evidence="11">The sequence shown here is derived from an EMBL/GenBank/DDBJ whole genome shotgun (WGS) entry which is preliminary data.</text>
</comment>
<evidence type="ECO:0000313" key="12">
    <source>
        <dbReference type="Proteomes" id="UP001457282"/>
    </source>
</evidence>
<comment type="subcellular location">
    <subcellularLocation>
        <location evidence="1">Membrane</location>
        <topology evidence="1">Multi-pass membrane protein</topology>
    </subcellularLocation>
</comment>
<keyword evidence="3" id="KW-0677">Repeat</keyword>
<keyword evidence="4 9" id="KW-1133">Transmembrane helix</keyword>
<dbReference type="InterPro" id="IPR002110">
    <property type="entry name" value="Ankyrin_rpt"/>
</dbReference>
<dbReference type="SUPFAM" id="SSF48403">
    <property type="entry name" value="Ankyrin repeat"/>
    <property type="match status" value="1"/>
</dbReference>
<dbReference type="InterPro" id="IPR036259">
    <property type="entry name" value="MFS_trans_sf"/>
</dbReference>
<evidence type="ECO:0000256" key="5">
    <source>
        <dbReference type="ARBA" id="ARBA00023043"/>
    </source>
</evidence>
<dbReference type="PANTHER" id="PTHR24186:SF37">
    <property type="entry name" value="PGG DOMAIN-CONTAINING PROTEIN"/>
    <property type="match status" value="1"/>
</dbReference>
<organism evidence="11 12">
    <name type="scientific">Rubus argutus</name>
    <name type="common">Southern blackberry</name>
    <dbReference type="NCBI Taxonomy" id="59490"/>
    <lineage>
        <taxon>Eukaryota</taxon>
        <taxon>Viridiplantae</taxon>
        <taxon>Streptophyta</taxon>
        <taxon>Embryophyta</taxon>
        <taxon>Tracheophyta</taxon>
        <taxon>Spermatophyta</taxon>
        <taxon>Magnoliopsida</taxon>
        <taxon>eudicotyledons</taxon>
        <taxon>Gunneridae</taxon>
        <taxon>Pentapetalae</taxon>
        <taxon>rosids</taxon>
        <taxon>fabids</taxon>
        <taxon>Rosales</taxon>
        <taxon>Rosaceae</taxon>
        <taxon>Rosoideae</taxon>
        <taxon>Rosoideae incertae sedis</taxon>
        <taxon>Rubus</taxon>
    </lineage>
</organism>
<evidence type="ECO:0000256" key="3">
    <source>
        <dbReference type="ARBA" id="ARBA00022737"/>
    </source>
</evidence>
<sequence>MEITEDHHEDDPTTALYQAAVAGSVPSFKKLIKKYPLILNKVSLTHFSDTPLHTSALLGHLEFTKALLNHNSRLAQGRDSLRRPPLLLASAEGHKETVQALLKVYPDACLFRDQDGRIPLHYAAMRGHTEVLAELMREKPESVSLRVLDRGDTVFHLCVIYNQIECLKLLVEEVGDNGDFLNARAGSDGGMTILESAVMLRQIQTIKYLLLLPVVRAEAIAGNEKVMKVLENIPRDFVSLEIQQVLMHAGIMRDQRTENEKQPPLPDNKTKKHGKKGRKSEKIVKDKSSATGGNWVEEKRGMLMVVGTMISTMTFQAAINPPGGFWQEFNTNTTIRGISYCSETNPCFAGTAVSSYIHSDIFRKFQTFNTVCFLFSLSITLLLISGFPLRKRVLVWLLLIVMCLTLTFLTLTFYQGVKLVQPSHVGTSITISYFGSYLLLFWLPLLALVALYHTARFLIWLVKKLVRIICLKPKRSRNNMSNAPQPTVRSPEVSSCV</sequence>
<feature type="compositionally biased region" description="Basic residues" evidence="8">
    <location>
        <begin position="270"/>
        <end position="279"/>
    </location>
</feature>
<keyword evidence="12" id="KW-1185">Reference proteome</keyword>
<feature type="transmembrane region" description="Helical" evidence="9">
    <location>
        <begin position="434"/>
        <end position="455"/>
    </location>
</feature>
<keyword evidence="2 9" id="KW-0812">Transmembrane</keyword>
<feature type="transmembrane region" description="Helical" evidence="9">
    <location>
        <begin position="394"/>
        <end position="414"/>
    </location>
</feature>
<protein>
    <recommendedName>
        <fullName evidence="10">PGG domain-containing protein</fullName>
    </recommendedName>
</protein>
<dbReference type="Proteomes" id="UP001457282">
    <property type="component" value="Unassembled WGS sequence"/>
</dbReference>
<evidence type="ECO:0000256" key="7">
    <source>
        <dbReference type="PROSITE-ProRule" id="PRU00023"/>
    </source>
</evidence>
<dbReference type="PROSITE" id="PS50297">
    <property type="entry name" value="ANK_REP_REGION"/>
    <property type="match status" value="1"/>
</dbReference>
<dbReference type="InterPro" id="IPR036770">
    <property type="entry name" value="Ankyrin_rpt-contain_sf"/>
</dbReference>
<dbReference type="PROSITE" id="PS50088">
    <property type="entry name" value="ANK_REPEAT"/>
    <property type="match status" value="1"/>
</dbReference>
<feature type="domain" description="PGG" evidence="10">
    <location>
        <begin position="294"/>
        <end position="417"/>
    </location>
</feature>
<dbReference type="Gene3D" id="1.25.40.20">
    <property type="entry name" value="Ankyrin repeat-containing domain"/>
    <property type="match status" value="1"/>
</dbReference>
<evidence type="ECO:0000256" key="6">
    <source>
        <dbReference type="ARBA" id="ARBA00023136"/>
    </source>
</evidence>
<accession>A0AAW1VHA2</accession>
<name>A0AAW1VHA2_RUBAR</name>
<evidence type="ECO:0000256" key="9">
    <source>
        <dbReference type="SAM" id="Phobius"/>
    </source>
</evidence>
<dbReference type="Pfam" id="PF12796">
    <property type="entry name" value="Ank_2"/>
    <property type="match status" value="1"/>
</dbReference>
<feature type="region of interest" description="Disordered" evidence="8">
    <location>
        <begin position="255"/>
        <end position="290"/>
    </location>
</feature>
<evidence type="ECO:0000259" key="10">
    <source>
        <dbReference type="Pfam" id="PF13962"/>
    </source>
</evidence>
<evidence type="ECO:0000256" key="2">
    <source>
        <dbReference type="ARBA" id="ARBA00022692"/>
    </source>
</evidence>